<proteinExistence type="predicted"/>
<dbReference type="Gene3D" id="2.60.120.200">
    <property type="match status" value="1"/>
</dbReference>
<organism evidence="2 3">
    <name type="scientific">Leptospira bandrabouensis</name>
    <dbReference type="NCBI Taxonomy" id="2484903"/>
    <lineage>
        <taxon>Bacteria</taxon>
        <taxon>Pseudomonadati</taxon>
        <taxon>Spirochaetota</taxon>
        <taxon>Spirochaetia</taxon>
        <taxon>Leptospirales</taxon>
        <taxon>Leptospiraceae</taxon>
        <taxon>Leptospira</taxon>
    </lineage>
</organism>
<sequence length="337" mass="36185">MLLKWATTDGSPTCGKIYVPSVAKELLEYSIPSLGVKGIITENKIVITSETIVSISSYIANFKTNGASVTVDGKEQISGVTSNSYSTPLKYIVTGVDGSTNEYTVQMVAPRVLGSGSLRLWFKADQLTLNDGDPIATWSDVSGYGNHIVQAPAPTIHTLYRKGPADGYPVAEFRSVNVSKMNLSGGVGLYVNNSGSVFFVMKLINTITGGITLINIHGGQGREISIDHPNSAYLVCRNGASCSTISALPIPKNEFLAIGSVQVLMTSGREYWNGNLKSQVPISYDYSGGASPNTIYLGNGNLDADIAEVLYFNTDLSEADVEKVFFYLNTKYKLSPK</sequence>
<name>A0A6H3NNF4_9LEPT</name>
<protein>
    <recommendedName>
        <fullName evidence="1">DUF5018 domain-containing protein</fullName>
    </recommendedName>
</protein>
<accession>A0A6H3NNF4</accession>
<dbReference type="RefSeq" id="WP_135744545.1">
    <property type="nucleotide sequence ID" value="NZ_JAIZBL010000001.1"/>
</dbReference>
<evidence type="ECO:0000313" key="3">
    <source>
        <dbReference type="Proteomes" id="UP000297649"/>
    </source>
</evidence>
<comment type="caution">
    <text evidence="2">The sequence shown here is derived from an EMBL/GenBank/DDBJ whole genome shotgun (WGS) entry which is preliminary data.</text>
</comment>
<dbReference type="Proteomes" id="UP000297649">
    <property type="component" value="Unassembled WGS sequence"/>
</dbReference>
<dbReference type="Gene3D" id="2.60.40.2340">
    <property type="match status" value="1"/>
</dbReference>
<gene>
    <name evidence="2" type="ORF">EHR08_00560</name>
</gene>
<feature type="domain" description="DUF5018" evidence="1">
    <location>
        <begin position="21"/>
        <end position="112"/>
    </location>
</feature>
<dbReference type="EMBL" id="RQHU01000005">
    <property type="protein sequence ID" value="TGN14832.1"/>
    <property type="molecule type" value="Genomic_DNA"/>
</dbReference>
<reference evidence="2" key="1">
    <citation type="journal article" date="2019" name="PLoS Negl. Trop. Dis.">
        <title>Revisiting the worldwide diversity of Leptospira species in the environment.</title>
        <authorList>
            <person name="Vincent A.T."/>
            <person name="Schiettekatte O."/>
            <person name="Bourhy P."/>
            <person name="Veyrier F.J."/>
            <person name="Picardeau M."/>
        </authorList>
    </citation>
    <scope>NUCLEOTIDE SEQUENCE [LARGE SCALE GENOMIC DNA]</scope>
    <source>
        <strain evidence="2">201601109</strain>
    </source>
</reference>
<evidence type="ECO:0000313" key="2">
    <source>
        <dbReference type="EMBL" id="TGN14832.1"/>
    </source>
</evidence>
<evidence type="ECO:0000259" key="1">
    <source>
        <dbReference type="Pfam" id="PF16410"/>
    </source>
</evidence>
<dbReference type="OrthoDB" id="320942at2"/>
<dbReference type="AlphaFoldDB" id="A0A6H3NNF4"/>
<dbReference type="InterPro" id="IPR032186">
    <property type="entry name" value="DUF5018"/>
</dbReference>
<dbReference type="Pfam" id="PF16410">
    <property type="entry name" value="DUF5018"/>
    <property type="match status" value="1"/>
</dbReference>
<keyword evidence="3" id="KW-1185">Reference proteome</keyword>